<name>A0ABR2ZVL0_9AGAR</name>
<dbReference type="Proteomes" id="UP001437256">
    <property type="component" value="Unassembled WGS sequence"/>
</dbReference>
<keyword evidence="2" id="KW-1185">Reference proteome</keyword>
<reference evidence="1 2" key="1">
    <citation type="submission" date="2024-05" db="EMBL/GenBank/DDBJ databases">
        <title>A draft genome resource for the thread blight pathogen Marasmius tenuissimus strain MS-2.</title>
        <authorList>
            <person name="Yulfo-Soto G.E."/>
            <person name="Baruah I.K."/>
            <person name="Amoako-Attah I."/>
            <person name="Bukari Y."/>
            <person name="Meinhardt L.W."/>
            <person name="Bailey B.A."/>
            <person name="Cohen S.P."/>
        </authorList>
    </citation>
    <scope>NUCLEOTIDE SEQUENCE [LARGE SCALE GENOMIC DNA]</scope>
    <source>
        <strain evidence="1 2">MS-2</strain>
    </source>
</reference>
<evidence type="ECO:0000313" key="1">
    <source>
        <dbReference type="EMBL" id="KAL0065350.1"/>
    </source>
</evidence>
<comment type="caution">
    <text evidence="1">The sequence shown here is derived from an EMBL/GenBank/DDBJ whole genome shotgun (WGS) entry which is preliminary data.</text>
</comment>
<organism evidence="1 2">
    <name type="scientific">Marasmius tenuissimus</name>
    <dbReference type="NCBI Taxonomy" id="585030"/>
    <lineage>
        <taxon>Eukaryota</taxon>
        <taxon>Fungi</taxon>
        <taxon>Dikarya</taxon>
        <taxon>Basidiomycota</taxon>
        <taxon>Agaricomycotina</taxon>
        <taxon>Agaricomycetes</taxon>
        <taxon>Agaricomycetidae</taxon>
        <taxon>Agaricales</taxon>
        <taxon>Marasmiineae</taxon>
        <taxon>Marasmiaceae</taxon>
        <taxon>Marasmius</taxon>
    </lineage>
</organism>
<protein>
    <submittedName>
        <fullName evidence="1">Uncharacterized protein</fullName>
    </submittedName>
</protein>
<dbReference type="EMBL" id="JBBXMP010000049">
    <property type="protein sequence ID" value="KAL0065350.1"/>
    <property type="molecule type" value="Genomic_DNA"/>
</dbReference>
<sequence length="434" mass="49437">MPFHPDDHALDLLYLATARRRYTSPMAAFHRLERLGNPPPYAPGRPLSEVEIAIEVFGYLAADHRYINHRSDSAFAYLILQKSGSPVIARWITFFFEDIILAQDLPSTFEGIQHRARVFAYVPYLLGSIRHMRPVMTLIDFYPALLRLFVQGWCKAIDEYHPSWGTWARLINNMMRWANATSQSILARMQMQGLTSGGYTEGPALARILIRHLNHETTRVPDMSTESLLPLNNFLMSLAAGGYFRYGPFKEMEIRSDSIPALVSLISALMKHPFTRNGPKDGVEFKLVHEIMYFTLSTLVSELTDELASALAMLNAGIVVVLMKSPRAFLEGDSVKTNDISCIHRIVEILEFLSKFLIYPTVLHAFLVSVKKIERREGVEEAFREHAPSVWSRWEEVREKAFALRSYRRKLKRTPSFACTSASVSNLFSITGFV</sequence>
<accession>A0ABR2ZVL0</accession>
<evidence type="ECO:0000313" key="2">
    <source>
        <dbReference type="Proteomes" id="UP001437256"/>
    </source>
</evidence>
<proteinExistence type="predicted"/>
<gene>
    <name evidence="1" type="ORF">AAF712_007702</name>
</gene>